<feature type="transmembrane region" description="Helical" evidence="7">
    <location>
        <begin position="416"/>
        <end position="436"/>
    </location>
</feature>
<dbReference type="PIRSF" id="PIRSF006603">
    <property type="entry name" value="DinF"/>
    <property type="match status" value="1"/>
</dbReference>
<keyword evidence="6 7" id="KW-0472">Membrane</keyword>
<evidence type="ECO:0000256" key="4">
    <source>
        <dbReference type="ARBA" id="ARBA00022692"/>
    </source>
</evidence>
<dbReference type="AlphaFoldDB" id="A0A552UJQ0"/>
<feature type="transmembrane region" description="Helical" evidence="7">
    <location>
        <begin position="386"/>
        <end position="404"/>
    </location>
</feature>
<dbReference type="Proteomes" id="UP000317894">
    <property type="component" value="Unassembled WGS sequence"/>
</dbReference>
<dbReference type="GO" id="GO:0042910">
    <property type="term" value="F:xenobiotic transmembrane transporter activity"/>
    <property type="evidence" value="ECO:0007669"/>
    <property type="project" value="InterPro"/>
</dbReference>
<dbReference type="GO" id="GO:0015297">
    <property type="term" value="F:antiporter activity"/>
    <property type="evidence" value="ECO:0007669"/>
    <property type="project" value="InterPro"/>
</dbReference>
<feature type="transmembrane region" description="Helical" evidence="7">
    <location>
        <begin position="129"/>
        <end position="149"/>
    </location>
</feature>
<evidence type="ECO:0000256" key="3">
    <source>
        <dbReference type="ARBA" id="ARBA00022475"/>
    </source>
</evidence>
<proteinExistence type="predicted"/>
<evidence type="ECO:0000256" key="1">
    <source>
        <dbReference type="ARBA" id="ARBA00004429"/>
    </source>
</evidence>
<dbReference type="OrthoDB" id="9806302at2"/>
<gene>
    <name evidence="8" type="ORF">FMM06_05060</name>
</gene>
<dbReference type="PANTHER" id="PTHR43549">
    <property type="entry name" value="MULTIDRUG RESISTANCE PROTEIN YPNP-RELATED"/>
    <property type="match status" value="1"/>
</dbReference>
<evidence type="ECO:0000256" key="2">
    <source>
        <dbReference type="ARBA" id="ARBA00022448"/>
    </source>
</evidence>
<comment type="subcellular location">
    <subcellularLocation>
        <location evidence="1">Cell inner membrane</location>
        <topology evidence="1">Multi-pass membrane protein</topology>
    </subcellularLocation>
</comment>
<evidence type="ECO:0000256" key="5">
    <source>
        <dbReference type="ARBA" id="ARBA00022989"/>
    </source>
</evidence>
<dbReference type="CDD" id="cd13138">
    <property type="entry name" value="MATE_yoeA_like"/>
    <property type="match status" value="1"/>
</dbReference>
<protein>
    <submittedName>
        <fullName evidence="8">MATE family efflux transporter</fullName>
    </submittedName>
</protein>
<dbReference type="Pfam" id="PF01554">
    <property type="entry name" value="MatE"/>
    <property type="match status" value="2"/>
</dbReference>
<feature type="transmembrane region" description="Helical" evidence="7">
    <location>
        <begin position="358"/>
        <end position="379"/>
    </location>
</feature>
<reference evidence="8 9" key="1">
    <citation type="submission" date="2019-07" db="EMBL/GenBank/DDBJ databases">
        <title>Novel species isolated from glacier.</title>
        <authorList>
            <person name="Liu Q."/>
            <person name="Xin Y.-H."/>
        </authorList>
    </citation>
    <scope>NUCLEOTIDE SEQUENCE [LARGE SCALE GENOMIC DNA]</scope>
    <source>
        <strain evidence="8 9">LB1R16</strain>
    </source>
</reference>
<accession>A0A552UJQ0</accession>
<name>A0A552UJQ0_9SPHN</name>
<comment type="caution">
    <text evidence="8">The sequence shown here is derived from an EMBL/GenBank/DDBJ whole genome shotgun (WGS) entry which is preliminary data.</text>
</comment>
<dbReference type="NCBIfam" id="TIGR00797">
    <property type="entry name" value="matE"/>
    <property type="match status" value="1"/>
</dbReference>
<dbReference type="InterPro" id="IPR048279">
    <property type="entry name" value="MdtK-like"/>
</dbReference>
<evidence type="ECO:0000313" key="9">
    <source>
        <dbReference type="Proteomes" id="UP000317894"/>
    </source>
</evidence>
<feature type="transmembrane region" description="Helical" evidence="7">
    <location>
        <begin position="188"/>
        <end position="212"/>
    </location>
</feature>
<evidence type="ECO:0000256" key="6">
    <source>
        <dbReference type="ARBA" id="ARBA00023136"/>
    </source>
</evidence>
<evidence type="ECO:0000313" key="8">
    <source>
        <dbReference type="EMBL" id="TRW18405.1"/>
    </source>
</evidence>
<feature type="transmembrane region" description="Helical" evidence="7">
    <location>
        <begin position="322"/>
        <end position="346"/>
    </location>
</feature>
<feature type="transmembrane region" description="Helical" evidence="7">
    <location>
        <begin position="52"/>
        <end position="72"/>
    </location>
</feature>
<organism evidence="8 9">
    <name type="scientific">Glacieibacterium frigidum</name>
    <dbReference type="NCBI Taxonomy" id="2593303"/>
    <lineage>
        <taxon>Bacteria</taxon>
        <taxon>Pseudomonadati</taxon>
        <taxon>Pseudomonadota</taxon>
        <taxon>Alphaproteobacteria</taxon>
        <taxon>Sphingomonadales</taxon>
        <taxon>Sphingosinicellaceae</taxon>
        <taxon>Glacieibacterium</taxon>
    </lineage>
</organism>
<feature type="transmembrane region" description="Helical" evidence="7">
    <location>
        <begin position="239"/>
        <end position="261"/>
    </location>
</feature>
<feature type="transmembrane region" description="Helical" evidence="7">
    <location>
        <begin position="161"/>
        <end position="182"/>
    </location>
</feature>
<sequence length="459" mass="48254">MTQGPIAKTLLLFALPTLGSSMLQSLNGSINAVWVGRFLGEAALAATSNATLVMFLMFSGIFGFAMAATILVGQNMGRRDIDSVRRVVGTAVTLFAVVSVLIAALGWIFTPALLRLLGTPDDVYPLALAYLRVIFLGFPFSFLTVLLTMSLRGTGDSLTPLWFFLGSAVIDVALNPVFILGLGPAPAMGIAGSAVATLIAGAVGLTALVIYIQARGLTIRLKGAEWAYLRPDPALLRVILFKGVPMGLQMVVLSVSALAMIGLVNRQGVVTVAAYGVTSQLWAYIQMPAMALAAAVSAMAAQNIGAGRWDRVERIAWSGSGINVLMTGAMVVLITLIDVPVLGLFLSADSPAIGIARHIHLLVSWSFILFGVSIVLSGVVRANGSVIAPLIILAVAALPVRLGLAYTLEPRFGADGIWWSFGAGSVVSVILILAYFRWGRWREGKLLAGAPPLAEPTTP</sequence>
<evidence type="ECO:0000256" key="7">
    <source>
        <dbReference type="SAM" id="Phobius"/>
    </source>
</evidence>
<keyword evidence="5 7" id="KW-1133">Transmembrane helix</keyword>
<feature type="transmembrane region" description="Helical" evidence="7">
    <location>
        <begin position="281"/>
        <end position="301"/>
    </location>
</feature>
<feature type="transmembrane region" description="Helical" evidence="7">
    <location>
        <begin position="84"/>
        <end position="109"/>
    </location>
</feature>
<keyword evidence="3" id="KW-1003">Cell membrane</keyword>
<keyword evidence="4 7" id="KW-0812">Transmembrane</keyword>
<keyword evidence="9" id="KW-1185">Reference proteome</keyword>
<dbReference type="GO" id="GO:0005886">
    <property type="term" value="C:plasma membrane"/>
    <property type="evidence" value="ECO:0007669"/>
    <property type="project" value="UniProtKB-SubCell"/>
</dbReference>
<keyword evidence="2" id="KW-0813">Transport</keyword>
<dbReference type="PANTHER" id="PTHR43549:SF3">
    <property type="entry name" value="MULTIDRUG RESISTANCE PROTEIN YPNP-RELATED"/>
    <property type="match status" value="1"/>
</dbReference>
<dbReference type="InterPro" id="IPR052031">
    <property type="entry name" value="Membrane_Transporter-Flippase"/>
</dbReference>
<dbReference type="EMBL" id="VJWA01000001">
    <property type="protein sequence ID" value="TRW18405.1"/>
    <property type="molecule type" value="Genomic_DNA"/>
</dbReference>
<dbReference type="InterPro" id="IPR002528">
    <property type="entry name" value="MATE_fam"/>
</dbReference>